<feature type="compositionally biased region" description="Polar residues" evidence="1">
    <location>
        <begin position="31"/>
        <end position="43"/>
    </location>
</feature>
<proteinExistence type="predicted"/>
<sequence length="76" mass="8230">MSPTSSEQAFLSGKNNKEDKLEEFEMASMGAGSNRNVAGSSSIPRRESAKKQSVTSQTFAIQVGSTCCCEDRVLFF</sequence>
<protein>
    <submittedName>
        <fullName evidence="3">Uncharacterized protein</fullName>
    </submittedName>
</protein>
<keyword evidence="2" id="KW-1185">Reference proteome</keyword>
<feature type="region of interest" description="Disordered" evidence="1">
    <location>
        <begin position="1"/>
        <end position="55"/>
    </location>
</feature>
<organism evidence="2 3">
    <name type="scientific">Meloidogyne javanica</name>
    <name type="common">Root-knot nematode worm</name>
    <dbReference type="NCBI Taxonomy" id="6303"/>
    <lineage>
        <taxon>Eukaryota</taxon>
        <taxon>Metazoa</taxon>
        <taxon>Ecdysozoa</taxon>
        <taxon>Nematoda</taxon>
        <taxon>Chromadorea</taxon>
        <taxon>Rhabditida</taxon>
        <taxon>Tylenchina</taxon>
        <taxon>Tylenchomorpha</taxon>
        <taxon>Tylenchoidea</taxon>
        <taxon>Meloidogynidae</taxon>
        <taxon>Meloidogyninae</taxon>
        <taxon>Meloidogyne</taxon>
        <taxon>Meloidogyne incognita group</taxon>
    </lineage>
</organism>
<reference evidence="3" key="1">
    <citation type="submission" date="2022-11" db="UniProtKB">
        <authorList>
            <consortium name="WormBaseParasite"/>
        </authorList>
    </citation>
    <scope>IDENTIFICATION</scope>
</reference>
<accession>A0A915LM15</accession>
<evidence type="ECO:0000313" key="2">
    <source>
        <dbReference type="Proteomes" id="UP000887561"/>
    </source>
</evidence>
<evidence type="ECO:0000256" key="1">
    <source>
        <dbReference type="SAM" id="MobiDB-lite"/>
    </source>
</evidence>
<dbReference type="WBParaSite" id="scaffold14392_cov302.g17432">
    <property type="protein sequence ID" value="scaffold14392_cov302.g17432"/>
    <property type="gene ID" value="scaffold14392_cov302.g17432"/>
</dbReference>
<dbReference type="Proteomes" id="UP000887561">
    <property type="component" value="Unplaced"/>
</dbReference>
<name>A0A915LM15_MELJA</name>
<dbReference type="AlphaFoldDB" id="A0A915LM15"/>
<evidence type="ECO:0000313" key="3">
    <source>
        <dbReference type="WBParaSite" id="scaffold14392_cov302.g17432"/>
    </source>
</evidence>